<feature type="domain" description="Response regulatory" evidence="3">
    <location>
        <begin position="29"/>
        <end position="145"/>
    </location>
</feature>
<protein>
    <submittedName>
        <fullName evidence="4">Two-component system response regulator</fullName>
    </submittedName>
</protein>
<comment type="caution">
    <text evidence="4">The sequence shown here is derived from an EMBL/GenBank/DDBJ whole genome shotgun (WGS) entry which is preliminary data.</text>
</comment>
<accession>A0A917N0G4</accession>
<dbReference type="InterPro" id="IPR011006">
    <property type="entry name" value="CheY-like_superfamily"/>
</dbReference>
<dbReference type="InterPro" id="IPR001789">
    <property type="entry name" value="Sig_transdc_resp-reg_receiver"/>
</dbReference>
<dbReference type="GO" id="GO:0000160">
    <property type="term" value="P:phosphorelay signal transduction system"/>
    <property type="evidence" value="ECO:0007669"/>
    <property type="project" value="InterPro"/>
</dbReference>
<dbReference type="PANTHER" id="PTHR44591">
    <property type="entry name" value="STRESS RESPONSE REGULATOR PROTEIN 1"/>
    <property type="match status" value="1"/>
</dbReference>
<reference evidence="4" key="2">
    <citation type="submission" date="2020-09" db="EMBL/GenBank/DDBJ databases">
        <authorList>
            <person name="Sun Q."/>
            <person name="Sedlacek I."/>
        </authorList>
    </citation>
    <scope>NUCLEOTIDE SEQUENCE</scope>
    <source>
        <strain evidence="4">CCM 8711</strain>
    </source>
</reference>
<evidence type="ECO:0000256" key="2">
    <source>
        <dbReference type="PROSITE-ProRule" id="PRU00169"/>
    </source>
</evidence>
<dbReference type="Proteomes" id="UP000662074">
    <property type="component" value="Unassembled WGS sequence"/>
</dbReference>
<evidence type="ECO:0000313" key="4">
    <source>
        <dbReference type="EMBL" id="GGI49743.1"/>
    </source>
</evidence>
<name>A0A917N0G4_9SPHI</name>
<evidence type="ECO:0000313" key="5">
    <source>
        <dbReference type="Proteomes" id="UP000662074"/>
    </source>
</evidence>
<dbReference type="EMBL" id="BMDO01000001">
    <property type="protein sequence ID" value="GGI49743.1"/>
    <property type="molecule type" value="Genomic_DNA"/>
</dbReference>
<sequence>MIPVINNLLNTHNTSKSTRMGFSDTGQTKILIIEDDNYMQLILRKFLGKSYEIEICPSALEALSFLQNGNIPDLVISDLNTPNLSGLEFITQMQSSDFFKSIPVVIVSGEDSSEIRVKCLNTGADDFIVKPFNPAELEARVRAILRRIGKNVQSI</sequence>
<keyword evidence="5" id="KW-1185">Reference proteome</keyword>
<dbReference type="PANTHER" id="PTHR44591:SF3">
    <property type="entry name" value="RESPONSE REGULATORY DOMAIN-CONTAINING PROTEIN"/>
    <property type="match status" value="1"/>
</dbReference>
<evidence type="ECO:0000256" key="1">
    <source>
        <dbReference type="ARBA" id="ARBA00022553"/>
    </source>
</evidence>
<dbReference type="SMART" id="SM00448">
    <property type="entry name" value="REC"/>
    <property type="match status" value="1"/>
</dbReference>
<dbReference type="SUPFAM" id="SSF52172">
    <property type="entry name" value="CheY-like"/>
    <property type="match status" value="1"/>
</dbReference>
<evidence type="ECO:0000259" key="3">
    <source>
        <dbReference type="PROSITE" id="PS50110"/>
    </source>
</evidence>
<reference evidence="4" key="1">
    <citation type="journal article" date="2014" name="Int. J. Syst. Evol. Microbiol.">
        <title>Complete genome sequence of Corynebacterium casei LMG S-19264T (=DSM 44701T), isolated from a smear-ripened cheese.</title>
        <authorList>
            <consortium name="US DOE Joint Genome Institute (JGI-PGF)"/>
            <person name="Walter F."/>
            <person name="Albersmeier A."/>
            <person name="Kalinowski J."/>
            <person name="Ruckert C."/>
        </authorList>
    </citation>
    <scope>NUCLEOTIDE SEQUENCE</scope>
    <source>
        <strain evidence="4">CCM 8711</strain>
    </source>
</reference>
<dbReference type="InterPro" id="IPR050595">
    <property type="entry name" value="Bact_response_regulator"/>
</dbReference>
<dbReference type="PROSITE" id="PS50110">
    <property type="entry name" value="RESPONSE_REGULATORY"/>
    <property type="match status" value="1"/>
</dbReference>
<keyword evidence="1 2" id="KW-0597">Phosphoprotein</keyword>
<proteinExistence type="predicted"/>
<dbReference type="Gene3D" id="3.40.50.2300">
    <property type="match status" value="1"/>
</dbReference>
<dbReference type="AlphaFoldDB" id="A0A917N0G4"/>
<dbReference type="Pfam" id="PF00072">
    <property type="entry name" value="Response_reg"/>
    <property type="match status" value="1"/>
</dbReference>
<organism evidence="4 5">
    <name type="scientific">Mucilaginibacter galii</name>
    <dbReference type="NCBI Taxonomy" id="2005073"/>
    <lineage>
        <taxon>Bacteria</taxon>
        <taxon>Pseudomonadati</taxon>
        <taxon>Bacteroidota</taxon>
        <taxon>Sphingobacteriia</taxon>
        <taxon>Sphingobacteriales</taxon>
        <taxon>Sphingobacteriaceae</taxon>
        <taxon>Mucilaginibacter</taxon>
    </lineage>
</organism>
<gene>
    <name evidence="4" type="ORF">GCM10011425_09550</name>
</gene>
<feature type="modified residue" description="4-aspartylphosphate" evidence="2">
    <location>
        <position position="78"/>
    </location>
</feature>